<comment type="caution">
    <text evidence="2">The sequence shown here is derived from an EMBL/GenBank/DDBJ whole genome shotgun (WGS) entry which is preliminary data.</text>
</comment>
<gene>
    <name evidence="2" type="ORF">QBC34DRAFT_179849</name>
</gene>
<dbReference type="Proteomes" id="UP001321760">
    <property type="component" value="Unassembled WGS sequence"/>
</dbReference>
<organism evidence="2 3">
    <name type="scientific">Podospora aff. communis PSN243</name>
    <dbReference type="NCBI Taxonomy" id="3040156"/>
    <lineage>
        <taxon>Eukaryota</taxon>
        <taxon>Fungi</taxon>
        <taxon>Dikarya</taxon>
        <taxon>Ascomycota</taxon>
        <taxon>Pezizomycotina</taxon>
        <taxon>Sordariomycetes</taxon>
        <taxon>Sordariomycetidae</taxon>
        <taxon>Sordariales</taxon>
        <taxon>Podosporaceae</taxon>
        <taxon>Podospora</taxon>
    </lineage>
</organism>
<accession>A0AAV9GBK5</accession>
<feature type="signal peptide" evidence="1">
    <location>
        <begin position="1"/>
        <end position="19"/>
    </location>
</feature>
<name>A0AAV9GBK5_9PEZI</name>
<evidence type="ECO:0000313" key="2">
    <source>
        <dbReference type="EMBL" id="KAK4444718.1"/>
    </source>
</evidence>
<protein>
    <submittedName>
        <fullName evidence="2">Uncharacterized protein</fullName>
    </submittedName>
</protein>
<proteinExistence type="predicted"/>
<dbReference type="EMBL" id="MU865973">
    <property type="protein sequence ID" value="KAK4444718.1"/>
    <property type="molecule type" value="Genomic_DNA"/>
</dbReference>
<reference evidence="2" key="1">
    <citation type="journal article" date="2023" name="Mol. Phylogenet. Evol.">
        <title>Genome-scale phylogeny and comparative genomics of the fungal order Sordariales.</title>
        <authorList>
            <person name="Hensen N."/>
            <person name="Bonometti L."/>
            <person name="Westerberg I."/>
            <person name="Brannstrom I.O."/>
            <person name="Guillou S."/>
            <person name="Cros-Aarteil S."/>
            <person name="Calhoun S."/>
            <person name="Haridas S."/>
            <person name="Kuo A."/>
            <person name="Mondo S."/>
            <person name="Pangilinan J."/>
            <person name="Riley R."/>
            <person name="LaButti K."/>
            <person name="Andreopoulos B."/>
            <person name="Lipzen A."/>
            <person name="Chen C."/>
            <person name="Yan M."/>
            <person name="Daum C."/>
            <person name="Ng V."/>
            <person name="Clum A."/>
            <person name="Steindorff A."/>
            <person name="Ohm R.A."/>
            <person name="Martin F."/>
            <person name="Silar P."/>
            <person name="Natvig D.O."/>
            <person name="Lalanne C."/>
            <person name="Gautier V."/>
            <person name="Ament-Velasquez S.L."/>
            <person name="Kruys A."/>
            <person name="Hutchinson M.I."/>
            <person name="Powell A.J."/>
            <person name="Barry K."/>
            <person name="Miller A.N."/>
            <person name="Grigoriev I.V."/>
            <person name="Debuchy R."/>
            <person name="Gladieux P."/>
            <person name="Hiltunen Thoren M."/>
            <person name="Johannesson H."/>
        </authorList>
    </citation>
    <scope>NUCLEOTIDE SEQUENCE</scope>
    <source>
        <strain evidence="2">PSN243</strain>
    </source>
</reference>
<dbReference type="AlphaFoldDB" id="A0AAV9GBK5"/>
<reference evidence="2" key="2">
    <citation type="submission" date="2023-05" db="EMBL/GenBank/DDBJ databases">
        <authorList>
            <consortium name="Lawrence Berkeley National Laboratory"/>
            <person name="Steindorff A."/>
            <person name="Hensen N."/>
            <person name="Bonometti L."/>
            <person name="Westerberg I."/>
            <person name="Brannstrom I.O."/>
            <person name="Guillou S."/>
            <person name="Cros-Aarteil S."/>
            <person name="Calhoun S."/>
            <person name="Haridas S."/>
            <person name="Kuo A."/>
            <person name="Mondo S."/>
            <person name="Pangilinan J."/>
            <person name="Riley R."/>
            <person name="Labutti K."/>
            <person name="Andreopoulos B."/>
            <person name="Lipzen A."/>
            <person name="Chen C."/>
            <person name="Yanf M."/>
            <person name="Daum C."/>
            <person name="Ng V."/>
            <person name="Clum A."/>
            <person name="Ohm R."/>
            <person name="Martin F."/>
            <person name="Silar P."/>
            <person name="Natvig D."/>
            <person name="Lalanne C."/>
            <person name="Gautier V."/>
            <person name="Ament-Velasquez S.L."/>
            <person name="Kruys A."/>
            <person name="Hutchinson M.I."/>
            <person name="Powell A.J."/>
            <person name="Barry K."/>
            <person name="Miller A.N."/>
            <person name="Grigoriev I.V."/>
            <person name="Debuchy R."/>
            <person name="Gladieux P."/>
            <person name="Thoren M.H."/>
            <person name="Johannesson H."/>
        </authorList>
    </citation>
    <scope>NUCLEOTIDE SEQUENCE</scope>
    <source>
        <strain evidence="2">PSN243</strain>
    </source>
</reference>
<evidence type="ECO:0000313" key="3">
    <source>
        <dbReference type="Proteomes" id="UP001321760"/>
    </source>
</evidence>
<keyword evidence="3" id="KW-1185">Reference proteome</keyword>
<sequence>MRASSLLLSLFGGASLIAAVPVEEAPTDAPPVLEKRMLADLHERALNGSLDARQAANWALIGFTGTGCSGGLAFGYTHNGQASCTNTNFARSVGLTPGGAYTPFPRSASGCGGSAPAFSHAISANYYCYNGDVRSFYAPYTGGSPI</sequence>
<keyword evidence="1" id="KW-0732">Signal</keyword>
<feature type="chain" id="PRO_5043922673" evidence="1">
    <location>
        <begin position="20"/>
        <end position="146"/>
    </location>
</feature>
<evidence type="ECO:0000256" key="1">
    <source>
        <dbReference type="SAM" id="SignalP"/>
    </source>
</evidence>